<keyword evidence="2" id="KW-0489">Methyltransferase</keyword>
<dbReference type="RefSeq" id="WP_038049322.1">
    <property type="nucleotide sequence ID" value="NZ_JMFG01000020.1"/>
</dbReference>
<dbReference type="GO" id="GO:0005829">
    <property type="term" value="C:cytosol"/>
    <property type="evidence" value="ECO:0007669"/>
    <property type="project" value="TreeGrafter"/>
</dbReference>
<evidence type="ECO:0000259" key="5">
    <source>
        <dbReference type="Pfam" id="PF00588"/>
    </source>
</evidence>
<dbReference type="GO" id="GO:0003723">
    <property type="term" value="F:RNA binding"/>
    <property type="evidence" value="ECO:0007669"/>
    <property type="project" value="InterPro"/>
</dbReference>
<dbReference type="InterPro" id="IPR029028">
    <property type="entry name" value="Alpha/beta_knot_MTases"/>
</dbReference>
<proteinExistence type="inferred from homology"/>
<sequence>MTFQLVPVLVRPRYPGNVGSVLRAAANFGAKRLIVVAPQCDLADVELVRMAMGAEKAVALQESPTLAQAVAAFPVAVGFTSLRERDPRGVVSLWDLPELLSGQAPEVALVFGPERGGLSRQELALCSHLATIPTNPDFPVMNLAQAAAVVLAVLSRESYRPPQPRLAEDLPASREDVEKALAHLEEVLLASKFLDPNNPRRVFDQIRRVVGRGLPSGREVKILHALAAHIAFLAGRAFGEREKSV</sequence>
<dbReference type="Gene3D" id="1.10.8.590">
    <property type="match status" value="1"/>
</dbReference>
<dbReference type="InterPro" id="IPR001537">
    <property type="entry name" value="SpoU_MeTrfase"/>
</dbReference>
<keyword evidence="7" id="KW-1185">Reference proteome</keyword>
<evidence type="ECO:0000313" key="6">
    <source>
        <dbReference type="EMBL" id="KDA53507.1"/>
    </source>
</evidence>
<dbReference type="AlphaFoldDB" id="A0A062XLT7"/>
<dbReference type="STRING" id="1312852.EG19_04680"/>
<dbReference type="EMBL" id="JMFG01000020">
    <property type="protein sequence ID" value="KDA53507.1"/>
    <property type="molecule type" value="Genomic_DNA"/>
</dbReference>
<evidence type="ECO:0000313" key="7">
    <source>
        <dbReference type="Proteomes" id="UP000027284"/>
    </source>
</evidence>
<keyword evidence="3" id="KW-0808">Transferase</keyword>
<keyword evidence="4" id="KW-0949">S-adenosyl-L-methionine</keyword>
<accession>A0A062XLT7</accession>
<comment type="caution">
    <text evidence="6">The sequence shown here is derived from an EMBL/GenBank/DDBJ whole genome shotgun (WGS) entry which is preliminary data.</text>
</comment>
<evidence type="ECO:0000256" key="2">
    <source>
        <dbReference type="ARBA" id="ARBA00022603"/>
    </source>
</evidence>
<dbReference type="PIRSF" id="PIRSF004808">
    <property type="entry name" value="LasT"/>
    <property type="match status" value="1"/>
</dbReference>
<dbReference type="PANTHER" id="PTHR42786:SF2">
    <property type="entry name" value="TRNA (CYTIDINE_URIDINE-2'-O-)-METHYLTRANSFERASE TRMJ"/>
    <property type="match status" value="1"/>
</dbReference>
<evidence type="ECO:0000256" key="1">
    <source>
        <dbReference type="ARBA" id="ARBA00007228"/>
    </source>
</evidence>
<dbReference type="InterPro" id="IPR029026">
    <property type="entry name" value="tRNA_m1G_MTases_N"/>
</dbReference>
<gene>
    <name evidence="6" type="ORF">EG19_04680</name>
</gene>
<dbReference type="Proteomes" id="UP000027284">
    <property type="component" value="Unassembled WGS sequence"/>
</dbReference>
<organism evidence="6 7">
    <name type="scientific">Thermoanaerobaculum aquaticum</name>
    <dbReference type="NCBI Taxonomy" id="1312852"/>
    <lineage>
        <taxon>Bacteria</taxon>
        <taxon>Pseudomonadati</taxon>
        <taxon>Acidobacteriota</taxon>
        <taxon>Thermoanaerobaculia</taxon>
        <taxon>Thermoanaerobaculales</taxon>
        <taxon>Thermoanaerobaculaceae</taxon>
        <taxon>Thermoanaerobaculum</taxon>
    </lineage>
</organism>
<feature type="domain" description="tRNA/rRNA methyltransferase SpoU type" evidence="5">
    <location>
        <begin position="7"/>
        <end position="151"/>
    </location>
</feature>
<evidence type="ECO:0000256" key="3">
    <source>
        <dbReference type="ARBA" id="ARBA00022679"/>
    </source>
</evidence>
<dbReference type="SUPFAM" id="SSF75217">
    <property type="entry name" value="alpha/beta knot"/>
    <property type="match status" value="1"/>
</dbReference>
<dbReference type="GO" id="GO:0008173">
    <property type="term" value="F:RNA methyltransferase activity"/>
    <property type="evidence" value="ECO:0007669"/>
    <property type="project" value="InterPro"/>
</dbReference>
<protein>
    <recommendedName>
        <fullName evidence="5">tRNA/rRNA methyltransferase SpoU type domain-containing protein</fullName>
    </recommendedName>
</protein>
<evidence type="ECO:0000256" key="4">
    <source>
        <dbReference type="ARBA" id="ARBA00022691"/>
    </source>
</evidence>
<dbReference type="InterPro" id="IPR004384">
    <property type="entry name" value="RNA_MeTrfase_TrmJ/LasT"/>
</dbReference>
<name>A0A062XLT7_9BACT</name>
<dbReference type="Pfam" id="PF00588">
    <property type="entry name" value="SpoU_methylase"/>
    <property type="match status" value="1"/>
</dbReference>
<comment type="similarity">
    <text evidence="1">Belongs to the class IV-like SAM-binding methyltransferase superfamily. RNA methyltransferase TrmH family.</text>
</comment>
<dbReference type="CDD" id="cd18093">
    <property type="entry name" value="SpoU-like_TrmJ"/>
    <property type="match status" value="1"/>
</dbReference>
<dbReference type="GO" id="GO:0002128">
    <property type="term" value="P:tRNA nucleoside ribose methylation"/>
    <property type="evidence" value="ECO:0007669"/>
    <property type="project" value="TreeGrafter"/>
</dbReference>
<dbReference type="PANTHER" id="PTHR42786">
    <property type="entry name" value="TRNA/RRNA METHYLTRANSFERASE"/>
    <property type="match status" value="1"/>
</dbReference>
<reference evidence="6 7" key="1">
    <citation type="submission" date="2014-04" db="EMBL/GenBank/DDBJ databases">
        <title>The Genome Sequence of Thermoanaerobaculum aquaticum MP-01, The First Cultivated Group 23 Acidobacterium.</title>
        <authorList>
            <person name="Stamps B.W."/>
            <person name="Losey N.A."/>
            <person name="Lawson P.A."/>
            <person name="Stevenson B.S."/>
        </authorList>
    </citation>
    <scope>NUCLEOTIDE SEQUENCE [LARGE SCALE GENOMIC DNA]</scope>
    <source>
        <strain evidence="6 7">MP-01</strain>
    </source>
</reference>
<dbReference type="OrthoDB" id="9806346at2"/>
<dbReference type="Gene3D" id="3.40.1280.10">
    <property type="match status" value="1"/>
</dbReference>